<protein>
    <submittedName>
        <fullName evidence="1">Uncharacterized protein</fullName>
    </submittedName>
</protein>
<dbReference type="EMBL" id="MN740213">
    <property type="protein sequence ID" value="QHT94032.1"/>
    <property type="molecule type" value="Genomic_DNA"/>
</dbReference>
<proteinExistence type="predicted"/>
<dbReference type="AlphaFoldDB" id="A0A6C0IM21"/>
<evidence type="ECO:0000313" key="1">
    <source>
        <dbReference type="EMBL" id="QHT94032.1"/>
    </source>
</evidence>
<sequence length="67" mass="7924">MQSDKIDNIVNKHLKPIHDKLNQFQPKYELLREIPEQIMACTNINPDDCVLELGGSIRYYKFIIKHI</sequence>
<name>A0A6C0IM21_9ZZZZ</name>
<organism evidence="1">
    <name type="scientific">viral metagenome</name>
    <dbReference type="NCBI Taxonomy" id="1070528"/>
    <lineage>
        <taxon>unclassified sequences</taxon>
        <taxon>metagenomes</taxon>
        <taxon>organismal metagenomes</taxon>
    </lineage>
</organism>
<reference evidence="1" key="1">
    <citation type="journal article" date="2020" name="Nature">
        <title>Giant virus diversity and host interactions through global metagenomics.</title>
        <authorList>
            <person name="Schulz F."/>
            <person name="Roux S."/>
            <person name="Paez-Espino D."/>
            <person name="Jungbluth S."/>
            <person name="Walsh D.A."/>
            <person name="Denef V.J."/>
            <person name="McMahon K.D."/>
            <person name="Konstantinidis K.T."/>
            <person name="Eloe-Fadrosh E.A."/>
            <person name="Kyrpides N.C."/>
            <person name="Woyke T."/>
        </authorList>
    </citation>
    <scope>NUCLEOTIDE SEQUENCE</scope>
    <source>
        <strain evidence="1">GVMAG-M-3300024258-14</strain>
    </source>
</reference>
<accession>A0A6C0IM21</accession>